<keyword evidence="4 7" id="KW-0949">S-adenosyl-L-methionine</keyword>
<evidence type="ECO:0000256" key="6">
    <source>
        <dbReference type="ARBA" id="ARBA00047422"/>
    </source>
</evidence>
<evidence type="ECO:0000256" key="7">
    <source>
        <dbReference type="PROSITE-ProRule" id="PRU01016"/>
    </source>
</evidence>
<dbReference type="Gene3D" id="3.40.50.150">
    <property type="entry name" value="Vaccinia Virus protein VP39"/>
    <property type="match status" value="1"/>
</dbReference>
<dbReference type="GO" id="GO:0032259">
    <property type="term" value="P:methylation"/>
    <property type="evidence" value="ECO:0007669"/>
    <property type="project" value="UniProtKB-KW"/>
</dbReference>
<dbReference type="AlphaFoldDB" id="A0A2M9G2M6"/>
<dbReference type="SUPFAM" id="SSF53335">
    <property type="entry name" value="S-adenosyl-L-methionine-dependent methyltransferases"/>
    <property type="match status" value="1"/>
</dbReference>
<keyword evidence="2 7" id="KW-0489">Methyltransferase</keyword>
<evidence type="ECO:0000256" key="5">
    <source>
        <dbReference type="ARBA" id="ARBA00022747"/>
    </source>
</evidence>
<feature type="active site" evidence="7">
    <location>
        <position position="84"/>
    </location>
</feature>
<keyword evidence="5" id="KW-0680">Restriction system</keyword>
<dbReference type="InterPro" id="IPR050390">
    <property type="entry name" value="C5-Methyltransferase"/>
</dbReference>
<evidence type="ECO:0000256" key="2">
    <source>
        <dbReference type="ARBA" id="ARBA00022603"/>
    </source>
</evidence>
<evidence type="ECO:0000313" key="8">
    <source>
        <dbReference type="EMBL" id="PJK29936.1"/>
    </source>
</evidence>
<dbReference type="Proteomes" id="UP000229498">
    <property type="component" value="Unassembled WGS sequence"/>
</dbReference>
<comment type="similarity">
    <text evidence="7">Belongs to the class I-like SAM-binding methyltransferase superfamily. C5-methyltransferase family.</text>
</comment>
<name>A0A2M9G2M6_9PROT</name>
<dbReference type="PANTHER" id="PTHR10629">
    <property type="entry name" value="CYTOSINE-SPECIFIC METHYLTRANSFERASE"/>
    <property type="match status" value="1"/>
</dbReference>
<keyword evidence="3 7" id="KW-0808">Transferase</keyword>
<dbReference type="PROSITE" id="PS51679">
    <property type="entry name" value="SAM_MT_C5"/>
    <property type="match status" value="1"/>
</dbReference>
<reference evidence="8 9" key="1">
    <citation type="submission" date="2017-11" db="EMBL/GenBank/DDBJ databases">
        <title>Draft genome sequence of Rhizobiales bacterium SY3-13.</title>
        <authorList>
            <person name="Sun C."/>
        </authorList>
    </citation>
    <scope>NUCLEOTIDE SEQUENCE [LARGE SCALE GENOMIC DNA]</scope>
    <source>
        <strain evidence="8 9">SY3-13</strain>
    </source>
</reference>
<dbReference type="GO" id="GO:0003677">
    <property type="term" value="F:DNA binding"/>
    <property type="evidence" value="ECO:0007669"/>
    <property type="project" value="TreeGrafter"/>
</dbReference>
<comment type="caution">
    <text evidence="8">The sequence shown here is derived from an EMBL/GenBank/DDBJ whole genome shotgun (WGS) entry which is preliminary data.</text>
</comment>
<dbReference type="GO" id="GO:0003886">
    <property type="term" value="F:DNA (cytosine-5-)-methyltransferase activity"/>
    <property type="evidence" value="ECO:0007669"/>
    <property type="project" value="UniProtKB-EC"/>
</dbReference>
<evidence type="ECO:0000313" key="9">
    <source>
        <dbReference type="Proteomes" id="UP000229498"/>
    </source>
</evidence>
<dbReference type="InterPro" id="IPR001525">
    <property type="entry name" value="C5_MeTfrase"/>
</dbReference>
<organism evidence="8 9">
    <name type="scientific">Minwuia thermotolerans</name>
    <dbReference type="NCBI Taxonomy" id="2056226"/>
    <lineage>
        <taxon>Bacteria</taxon>
        <taxon>Pseudomonadati</taxon>
        <taxon>Pseudomonadota</taxon>
        <taxon>Alphaproteobacteria</taxon>
        <taxon>Minwuiales</taxon>
        <taxon>Minwuiaceae</taxon>
        <taxon>Minwuia</taxon>
    </lineage>
</organism>
<dbReference type="EC" id="2.1.1.37" evidence="1"/>
<dbReference type="InterPro" id="IPR029063">
    <property type="entry name" value="SAM-dependent_MTases_sf"/>
</dbReference>
<accession>A0A2M9G2M6</accession>
<sequence>MSGPILIADLFCGAGGTSAGAVRALNRLGLAHELVCVNHWAVAIETHTRNHPEARHHCVDLATARPEAIVPEGRLDLLVASPTCTYHSRARAGKPTTDQQRMDPWHVVTWATSLEVDRIMVENVPEFMDWGPVDAETGKPDPSRRGEYFGAWIAALEAIGYDVESRILNCADYGDATTRQRFFLLGRRRGRPIRWPSPSHAPAEKAAALGRRPWRPAREIIDWSLPSESIFTRARPLSEKTLARIAAGLAKFGGAAAEPFLVVLRNHCDARGLDPGSWPGAGLPPADANLQGSLTGSPPAMVIGQHGGATARPVDRPVPTIATLGAVSLVEPFMVPNFGERDGQPPRVHALDDPLPTVTSRGAGNLIQPMLTAYYGANAGCKPVTEPMDTVTTKDRFGLVEPDAGPPVDIRYRMLQPHELAGAMSFDADYDFAGTKTEIKRQIGNAVPTRTAEALIGAAFAEEAGGAGGRAAA</sequence>
<dbReference type="GO" id="GO:0009307">
    <property type="term" value="P:DNA restriction-modification system"/>
    <property type="evidence" value="ECO:0007669"/>
    <property type="project" value="UniProtKB-KW"/>
</dbReference>
<evidence type="ECO:0000256" key="4">
    <source>
        <dbReference type="ARBA" id="ARBA00022691"/>
    </source>
</evidence>
<keyword evidence="9" id="KW-1185">Reference proteome</keyword>
<dbReference type="GO" id="GO:0044027">
    <property type="term" value="P:negative regulation of gene expression via chromosomal CpG island methylation"/>
    <property type="evidence" value="ECO:0007669"/>
    <property type="project" value="TreeGrafter"/>
</dbReference>
<dbReference type="RefSeq" id="WP_109793211.1">
    <property type="nucleotide sequence ID" value="NZ_PHIG01000031.1"/>
</dbReference>
<comment type="catalytic activity">
    <reaction evidence="6">
        <text>a 2'-deoxycytidine in DNA + S-adenosyl-L-methionine = a 5-methyl-2'-deoxycytidine in DNA + S-adenosyl-L-homocysteine + H(+)</text>
        <dbReference type="Rhea" id="RHEA:13681"/>
        <dbReference type="Rhea" id="RHEA-COMP:11369"/>
        <dbReference type="Rhea" id="RHEA-COMP:11370"/>
        <dbReference type="ChEBI" id="CHEBI:15378"/>
        <dbReference type="ChEBI" id="CHEBI:57856"/>
        <dbReference type="ChEBI" id="CHEBI:59789"/>
        <dbReference type="ChEBI" id="CHEBI:85452"/>
        <dbReference type="ChEBI" id="CHEBI:85454"/>
        <dbReference type="EC" id="2.1.1.37"/>
    </reaction>
</comment>
<evidence type="ECO:0000256" key="3">
    <source>
        <dbReference type="ARBA" id="ARBA00022679"/>
    </source>
</evidence>
<gene>
    <name evidence="8" type="ORF">CVT23_09210</name>
</gene>
<proteinExistence type="inferred from homology"/>
<dbReference type="Pfam" id="PF00145">
    <property type="entry name" value="DNA_methylase"/>
    <property type="match status" value="2"/>
</dbReference>
<dbReference type="EMBL" id="PHIG01000031">
    <property type="protein sequence ID" value="PJK29936.1"/>
    <property type="molecule type" value="Genomic_DNA"/>
</dbReference>
<dbReference type="PANTHER" id="PTHR10629:SF52">
    <property type="entry name" value="DNA (CYTOSINE-5)-METHYLTRANSFERASE 1"/>
    <property type="match status" value="1"/>
</dbReference>
<dbReference type="OrthoDB" id="9813719at2"/>
<dbReference type="Gene3D" id="3.90.120.10">
    <property type="entry name" value="DNA Methylase, subunit A, domain 2"/>
    <property type="match status" value="1"/>
</dbReference>
<evidence type="ECO:0000256" key="1">
    <source>
        <dbReference type="ARBA" id="ARBA00011975"/>
    </source>
</evidence>
<protein>
    <recommendedName>
        <fullName evidence="1">DNA (cytosine-5-)-methyltransferase</fullName>
        <ecNumber evidence="1">2.1.1.37</ecNumber>
    </recommendedName>
</protein>